<accession>A0ACC2IVT7</accession>
<reference evidence="1" key="1">
    <citation type="submission" date="2022-11" db="EMBL/GenBank/DDBJ databases">
        <title>Genome Sequence of Nemania bipapillata.</title>
        <authorList>
            <person name="Buettner E."/>
        </authorList>
    </citation>
    <scope>NUCLEOTIDE SEQUENCE</scope>
    <source>
        <strain evidence="1">CP14</strain>
    </source>
</reference>
<sequence length="396" mass="44337">MGSASRGGWSIKKLVSKLKDRHKSDLDDLLVIGIDFGTTYSGAAWATLADFGSDGINLITSWPGTGREEGKAPTELYYEHDETLWGYQVPPEAEPIRWFKLLLLRDEHLSPEHKKSRYLDRAREFLRETEKTPKDLVADYLRLLWQHILDTIYKARGESISALKIHIVITVPAIWQSYARESMREAASKAGMLNSRSGGASTLAFAPEPEAAALSTLCEPGRKLNTKDIYVICDAGGGTVDLISYEVGSLDPIQLHEATIGTGGVCGGIFIDERFEEICKTRLGTRQWNKLSMAGVNTIMKKEWEYGIKPQFSMRDAPSKEYPVLIPAEVFKGSTHDMNDASKKPVIKDGRIHFRSTDVKNAYENVFGEIESLIDEQLKAVKVNKKKCKVILKRLK</sequence>
<name>A0ACC2IVT7_9PEZI</name>
<gene>
    <name evidence="1" type="ORF">ONZ43_g3722</name>
</gene>
<organism evidence="1 2">
    <name type="scientific">Nemania bipapillata</name>
    <dbReference type="NCBI Taxonomy" id="110536"/>
    <lineage>
        <taxon>Eukaryota</taxon>
        <taxon>Fungi</taxon>
        <taxon>Dikarya</taxon>
        <taxon>Ascomycota</taxon>
        <taxon>Pezizomycotina</taxon>
        <taxon>Sordariomycetes</taxon>
        <taxon>Xylariomycetidae</taxon>
        <taxon>Xylariales</taxon>
        <taxon>Xylariaceae</taxon>
        <taxon>Nemania</taxon>
    </lineage>
</organism>
<comment type="caution">
    <text evidence="1">The sequence shown here is derived from an EMBL/GenBank/DDBJ whole genome shotgun (WGS) entry which is preliminary data.</text>
</comment>
<keyword evidence="2" id="KW-1185">Reference proteome</keyword>
<evidence type="ECO:0000313" key="2">
    <source>
        <dbReference type="Proteomes" id="UP001153334"/>
    </source>
</evidence>
<dbReference type="EMBL" id="JAPESX010000904">
    <property type="protein sequence ID" value="KAJ8119298.1"/>
    <property type="molecule type" value="Genomic_DNA"/>
</dbReference>
<proteinExistence type="predicted"/>
<dbReference type="Proteomes" id="UP001153334">
    <property type="component" value="Unassembled WGS sequence"/>
</dbReference>
<evidence type="ECO:0000313" key="1">
    <source>
        <dbReference type="EMBL" id="KAJ8119298.1"/>
    </source>
</evidence>
<protein>
    <submittedName>
        <fullName evidence="1">Uncharacterized protein</fullName>
    </submittedName>
</protein>